<organism evidence="2 3">
    <name type="scientific">Phascolomyces articulosus</name>
    <dbReference type="NCBI Taxonomy" id="60185"/>
    <lineage>
        <taxon>Eukaryota</taxon>
        <taxon>Fungi</taxon>
        <taxon>Fungi incertae sedis</taxon>
        <taxon>Mucoromycota</taxon>
        <taxon>Mucoromycotina</taxon>
        <taxon>Mucoromycetes</taxon>
        <taxon>Mucorales</taxon>
        <taxon>Lichtheimiaceae</taxon>
        <taxon>Phascolomyces</taxon>
    </lineage>
</organism>
<name>A0AAD5JVI7_9FUNG</name>
<proteinExistence type="predicted"/>
<feature type="region of interest" description="Disordered" evidence="1">
    <location>
        <begin position="118"/>
        <end position="150"/>
    </location>
</feature>
<reference evidence="2" key="1">
    <citation type="journal article" date="2022" name="IScience">
        <title>Evolution of zygomycete secretomes and the origins of terrestrial fungal ecologies.</title>
        <authorList>
            <person name="Chang Y."/>
            <person name="Wang Y."/>
            <person name="Mondo S."/>
            <person name="Ahrendt S."/>
            <person name="Andreopoulos W."/>
            <person name="Barry K."/>
            <person name="Beard J."/>
            <person name="Benny G.L."/>
            <person name="Blankenship S."/>
            <person name="Bonito G."/>
            <person name="Cuomo C."/>
            <person name="Desiro A."/>
            <person name="Gervers K.A."/>
            <person name="Hundley H."/>
            <person name="Kuo A."/>
            <person name="LaButti K."/>
            <person name="Lang B.F."/>
            <person name="Lipzen A."/>
            <person name="O'Donnell K."/>
            <person name="Pangilinan J."/>
            <person name="Reynolds N."/>
            <person name="Sandor L."/>
            <person name="Smith M.E."/>
            <person name="Tsang A."/>
            <person name="Grigoriev I.V."/>
            <person name="Stajich J.E."/>
            <person name="Spatafora J.W."/>
        </authorList>
    </citation>
    <scope>NUCLEOTIDE SEQUENCE</scope>
    <source>
        <strain evidence="2">RSA 2281</strain>
    </source>
</reference>
<keyword evidence="3" id="KW-1185">Reference proteome</keyword>
<evidence type="ECO:0000313" key="2">
    <source>
        <dbReference type="EMBL" id="KAI9243894.1"/>
    </source>
</evidence>
<accession>A0AAD5JVI7</accession>
<dbReference type="Proteomes" id="UP001209540">
    <property type="component" value="Unassembled WGS sequence"/>
</dbReference>
<reference evidence="2" key="2">
    <citation type="submission" date="2023-02" db="EMBL/GenBank/DDBJ databases">
        <authorList>
            <consortium name="DOE Joint Genome Institute"/>
            <person name="Mondo S.J."/>
            <person name="Chang Y."/>
            <person name="Wang Y."/>
            <person name="Ahrendt S."/>
            <person name="Andreopoulos W."/>
            <person name="Barry K."/>
            <person name="Beard J."/>
            <person name="Benny G.L."/>
            <person name="Blankenship S."/>
            <person name="Bonito G."/>
            <person name="Cuomo C."/>
            <person name="Desiro A."/>
            <person name="Gervers K.A."/>
            <person name="Hundley H."/>
            <person name="Kuo A."/>
            <person name="LaButti K."/>
            <person name="Lang B.F."/>
            <person name="Lipzen A."/>
            <person name="O'Donnell K."/>
            <person name="Pangilinan J."/>
            <person name="Reynolds N."/>
            <person name="Sandor L."/>
            <person name="Smith M.W."/>
            <person name="Tsang A."/>
            <person name="Grigoriev I.V."/>
            <person name="Stajich J.E."/>
            <person name="Spatafora J.W."/>
        </authorList>
    </citation>
    <scope>NUCLEOTIDE SEQUENCE</scope>
    <source>
        <strain evidence="2">RSA 2281</strain>
    </source>
</reference>
<evidence type="ECO:0000313" key="3">
    <source>
        <dbReference type="Proteomes" id="UP001209540"/>
    </source>
</evidence>
<comment type="caution">
    <text evidence="2">The sequence shown here is derived from an EMBL/GenBank/DDBJ whole genome shotgun (WGS) entry which is preliminary data.</text>
</comment>
<evidence type="ECO:0000256" key="1">
    <source>
        <dbReference type="SAM" id="MobiDB-lite"/>
    </source>
</evidence>
<dbReference type="EMBL" id="JAIXMP010000065">
    <property type="protein sequence ID" value="KAI9243894.1"/>
    <property type="molecule type" value="Genomic_DNA"/>
</dbReference>
<gene>
    <name evidence="2" type="ORF">BDA99DRAFT_313897</name>
</gene>
<protein>
    <submittedName>
        <fullName evidence="2">Uncharacterized protein</fullName>
    </submittedName>
</protein>
<feature type="compositionally biased region" description="Basic residues" evidence="1">
    <location>
        <begin position="121"/>
        <end position="132"/>
    </location>
</feature>
<dbReference type="AlphaFoldDB" id="A0AAD5JVI7"/>
<sequence>MNRFSHTDPFAKQNHFNDIFKDNDRQQQQVQIQKEQKILVTDNAPCNLDSNAVQPSGHGSQVEKLPLIPLDPQASWRVNSYLFDNMVHNLNLQEKQQPTHAEEPISWYFDSAGFPPSILKNKSRHDKKRRRMAQQQQQRETSESDTMSSSACAFDPKLKDIQDNHLDTLGLQQHHLDTPRLLNRNVSQEKCPLSSLKREEIQKTSSSNVSIGNKRKLEDMEEDTVKILSFIMSPKIYRLVWHPDRDG</sequence>